<dbReference type="RefSeq" id="WP_209146889.1">
    <property type="nucleotide sequence ID" value="NZ_JAGHKP010000003.1"/>
</dbReference>
<gene>
    <name evidence="15" type="ORF">J7I43_16180</name>
</gene>
<dbReference type="InterPro" id="IPR050277">
    <property type="entry name" value="Sodium:Solute_Symporter"/>
</dbReference>
<keyword evidence="3" id="KW-0813">Transport</keyword>
<evidence type="ECO:0000256" key="7">
    <source>
        <dbReference type="ARBA" id="ARBA00022989"/>
    </source>
</evidence>
<keyword evidence="7 14" id="KW-1133">Transmembrane helix</keyword>
<proteinExistence type="inferred from homology"/>
<feature type="transmembrane region" description="Helical" evidence="14">
    <location>
        <begin position="153"/>
        <end position="176"/>
    </location>
</feature>
<dbReference type="Pfam" id="PF00474">
    <property type="entry name" value="SSF"/>
    <property type="match status" value="1"/>
</dbReference>
<evidence type="ECO:0000256" key="4">
    <source>
        <dbReference type="ARBA" id="ARBA00022475"/>
    </source>
</evidence>
<evidence type="ECO:0000256" key="13">
    <source>
        <dbReference type="RuleBase" id="RU362091"/>
    </source>
</evidence>
<feature type="transmembrane region" description="Helical" evidence="14">
    <location>
        <begin position="365"/>
        <end position="384"/>
    </location>
</feature>
<keyword evidence="6" id="KW-0769">Symport</keyword>
<evidence type="ECO:0000256" key="9">
    <source>
        <dbReference type="ARBA" id="ARBA00023065"/>
    </source>
</evidence>
<feature type="transmembrane region" description="Helical" evidence="14">
    <location>
        <begin position="73"/>
        <end position="93"/>
    </location>
</feature>
<dbReference type="InterPro" id="IPR038377">
    <property type="entry name" value="Na/Glc_symporter_sf"/>
</dbReference>
<dbReference type="PANTHER" id="PTHR48086">
    <property type="entry name" value="SODIUM/PROLINE SYMPORTER-RELATED"/>
    <property type="match status" value="1"/>
</dbReference>
<comment type="caution">
    <text evidence="15">The sequence shown here is derived from an EMBL/GenBank/DDBJ whole genome shotgun (WGS) entry which is preliminary data.</text>
</comment>
<keyword evidence="5 14" id="KW-0812">Transmembrane</keyword>
<keyword evidence="9" id="KW-0406">Ion transport</keyword>
<keyword evidence="8" id="KW-0915">Sodium</keyword>
<comment type="subcellular location">
    <subcellularLocation>
        <location evidence="1">Cell membrane</location>
        <topology evidence="1">Multi-pass membrane protein</topology>
    </subcellularLocation>
</comment>
<dbReference type="Gene3D" id="1.20.1730.10">
    <property type="entry name" value="Sodium/glucose cotransporter"/>
    <property type="match status" value="1"/>
</dbReference>
<name>A0ABS3YGF0_9BACT</name>
<keyword evidence="10 14" id="KW-0472">Membrane</keyword>
<evidence type="ECO:0000256" key="10">
    <source>
        <dbReference type="ARBA" id="ARBA00023136"/>
    </source>
</evidence>
<keyword evidence="16" id="KW-1185">Reference proteome</keyword>
<evidence type="ECO:0000256" key="14">
    <source>
        <dbReference type="SAM" id="Phobius"/>
    </source>
</evidence>
<feature type="transmembrane region" description="Helical" evidence="14">
    <location>
        <begin position="451"/>
        <end position="470"/>
    </location>
</feature>
<evidence type="ECO:0000256" key="3">
    <source>
        <dbReference type="ARBA" id="ARBA00022448"/>
    </source>
</evidence>
<evidence type="ECO:0000256" key="5">
    <source>
        <dbReference type="ARBA" id="ARBA00022692"/>
    </source>
</evidence>
<evidence type="ECO:0000256" key="8">
    <source>
        <dbReference type="ARBA" id="ARBA00023053"/>
    </source>
</evidence>
<feature type="transmembrane region" description="Helical" evidence="14">
    <location>
        <begin position="396"/>
        <end position="419"/>
    </location>
</feature>
<reference evidence="16" key="1">
    <citation type="submission" date="2021-03" db="EMBL/GenBank/DDBJ databases">
        <title>Assistant Professor.</title>
        <authorList>
            <person name="Huq M.A."/>
        </authorList>
    </citation>
    <scope>NUCLEOTIDE SEQUENCE [LARGE SCALE GENOMIC DNA]</scope>
    <source>
        <strain evidence="16">MAH-28</strain>
    </source>
</reference>
<protein>
    <submittedName>
        <fullName evidence="15">Na+:solute symporter</fullName>
    </submittedName>
</protein>
<keyword evidence="4" id="KW-1003">Cell membrane</keyword>
<evidence type="ECO:0000256" key="11">
    <source>
        <dbReference type="ARBA" id="ARBA00023201"/>
    </source>
</evidence>
<dbReference type="PANTHER" id="PTHR48086:SF3">
    <property type="entry name" value="SODIUM_PROLINE SYMPORTER"/>
    <property type="match status" value="1"/>
</dbReference>
<dbReference type="EMBL" id="JAGHKP010000003">
    <property type="protein sequence ID" value="MBO9153766.1"/>
    <property type="molecule type" value="Genomic_DNA"/>
</dbReference>
<organism evidence="15 16">
    <name type="scientific">Chitinophaga chungangae</name>
    <dbReference type="NCBI Taxonomy" id="2821488"/>
    <lineage>
        <taxon>Bacteria</taxon>
        <taxon>Pseudomonadati</taxon>
        <taxon>Bacteroidota</taxon>
        <taxon>Chitinophagia</taxon>
        <taxon>Chitinophagales</taxon>
        <taxon>Chitinophagaceae</taxon>
        <taxon>Chitinophaga</taxon>
    </lineage>
</organism>
<feature type="transmembrane region" description="Helical" evidence="14">
    <location>
        <begin position="315"/>
        <end position="344"/>
    </location>
</feature>
<evidence type="ECO:0000313" key="15">
    <source>
        <dbReference type="EMBL" id="MBO9153766.1"/>
    </source>
</evidence>
<evidence type="ECO:0000256" key="6">
    <source>
        <dbReference type="ARBA" id="ARBA00022847"/>
    </source>
</evidence>
<feature type="transmembrane region" description="Helical" evidence="14">
    <location>
        <begin position="183"/>
        <end position="205"/>
    </location>
</feature>
<comment type="catalytic activity">
    <reaction evidence="12">
        <text>L-proline(in) + Na(+)(in) = L-proline(out) + Na(+)(out)</text>
        <dbReference type="Rhea" id="RHEA:28967"/>
        <dbReference type="ChEBI" id="CHEBI:29101"/>
        <dbReference type="ChEBI" id="CHEBI:60039"/>
    </reaction>
</comment>
<sequence length="494" mass="53439">MEKVDYFVLSGYFLVLIMMGIWGYTKIKSSADFYTAGGKLPWWLSGISHHVSGYSGAVFVAYAAIAYNYGFTLYIWWALSIAIAMIGTTFLIAPRWARLRAKTNIQSPTEYLAKRYNLPTQQVMAWSGVIIKLFDVGAKWASIGILLNAFTGLPISTGIAVTGLISIFYITLGGLWADVVNDFASFIIQFVAGIFMMVMVLTQLGEGASGIFTMWDRLPASHSQPFNGPYTPLFAISFMVICFFSYSGGTWHFATRFISSPSGSDARKAAGLSTLLFLLWPLVLFFPMFAAPVFIKDIAHPTQSYAMMALKFLPHGLLGLLLASMFGNTLAMTAADANTISAVITRDILPVLYKKAGAFHPKKMLIVARLTTFLFVLSTLIIAFESGSFGGVLGLIISWFSSMIGPTAVPMILGLLPMFRRSGSTAALLSIAGGLLTFIATKLFIPDDMAIGLAAPISVSLVIYITAAIFGRGAVKPQASELLDSLGQDEQAAA</sequence>
<feature type="transmembrane region" description="Helical" evidence="14">
    <location>
        <begin position="233"/>
        <end position="254"/>
    </location>
</feature>
<comment type="similarity">
    <text evidence="2 13">Belongs to the sodium:solute symporter (SSF) (TC 2.A.21) family.</text>
</comment>
<keyword evidence="11" id="KW-0739">Sodium transport</keyword>
<feature type="transmembrane region" description="Helical" evidence="14">
    <location>
        <begin position="275"/>
        <end position="295"/>
    </location>
</feature>
<accession>A0ABS3YGF0</accession>
<dbReference type="Proteomes" id="UP000679126">
    <property type="component" value="Unassembled WGS sequence"/>
</dbReference>
<feature type="transmembrane region" description="Helical" evidence="14">
    <location>
        <begin position="6"/>
        <end position="25"/>
    </location>
</feature>
<dbReference type="PROSITE" id="PS50283">
    <property type="entry name" value="NA_SOLUT_SYMP_3"/>
    <property type="match status" value="1"/>
</dbReference>
<dbReference type="InterPro" id="IPR001734">
    <property type="entry name" value="Na/solute_symporter"/>
</dbReference>
<evidence type="ECO:0000256" key="12">
    <source>
        <dbReference type="ARBA" id="ARBA00033708"/>
    </source>
</evidence>
<evidence type="ECO:0000313" key="16">
    <source>
        <dbReference type="Proteomes" id="UP000679126"/>
    </source>
</evidence>
<feature type="transmembrane region" description="Helical" evidence="14">
    <location>
        <begin position="426"/>
        <end position="445"/>
    </location>
</feature>
<evidence type="ECO:0000256" key="1">
    <source>
        <dbReference type="ARBA" id="ARBA00004651"/>
    </source>
</evidence>
<feature type="transmembrane region" description="Helical" evidence="14">
    <location>
        <begin position="46"/>
        <end position="67"/>
    </location>
</feature>
<evidence type="ECO:0000256" key="2">
    <source>
        <dbReference type="ARBA" id="ARBA00006434"/>
    </source>
</evidence>